<evidence type="ECO:0000256" key="1">
    <source>
        <dbReference type="SAM" id="MobiDB-lite"/>
    </source>
</evidence>
<proteinExistence type="predicted"/>
<evidence type="ECO:0000256" key="2">
    <source>
        <dbReference type="SAM" id="Phobius"/>
    </source>
</evidence>
<feature type="compositionally biased region" description="Polar residues" evidence="1">
    <location>
        <begin position="58"/>
        <end position="68"/>
    </location>
</feature>
<evidence type="ECO:0000313" key="3">
    <source>
        <dbReference type="EMBL" id="KAJ9556640.1"/>
    </source>
</evidence>
<organism evidence="3 4">
    <name type="scientific">Centaurea solstitialis</name>
    <name type="common">yellow star-thistle</name>
    <dbReference type="NCBI Taxonomy" id="347529"/>
    <lineage>
        <taxon>Eukaryota</taxon>
        <taxon>Viridiplantae</taxon>
        <taxon>Streptophyta</taxon>
        <taxon>Embryophyta</taxon>
        <taxon>Tracheophyta</taxon>
        <taxon>Spermatophyta</taxon>
        <taxon>Magnoliopsida</taxon>
        <taxon>eudicotyledons</taxon>
        <taxon>Gunneridae</taxon>
        <taxon>Pentapetalae</taxon>
        <taxon>asterids</taxon>
        <taxon>campanulids</taxon>
        <taxon>Asterales</taxon>
        <taxon>Asteraceae</taxon>
        <taxon>Carduoideae</taxon>
        <taxon>Cardueae</taxon>
        <taxon>Centaureinae</taxon>
        <taxon>Centaurea</taxon>
    </lineage>
</organism>
<protein>
    <submittedName>
        <fullName evidence="3">Uncharacterized protein</fullName>
    </submittedName>
</protein>
<comment type="caution">
    <text evidence="3">The sequence shown here is derived from an EMBL/GenBank/DDBJ whole genome shotgun (WGS) entry which is preliminary data.</text>
</comment>
<keyword evidence="2" id="KW-0812">Transmembrane</keyword>
<dbReference type="AlphaFoldDB" id="A0AA38WLC4"/>
<accession>A0AA38WLC4</accession>
<evidence type="ECO:0000313" key="4">
    <source>
        <dbReference type="Proteomes" id="UP001172457"/>
    </source>
</evidence>
<feature type="transmembrane region" description="Helical" evidence="2">
    <location>
        <begin position="119"/>
        <end position="137"/>
    </location>
</feature>
<feature type="region of interest" description="Disordered" evidence="1">
    <location>
        <begin position="1"/>
        <end position="21"/>
    </location>
</feature>
<dbReference type="Proteomes" id="UP001172457">
    <property type="component" value="Chromosome 3"/>
</dbReference>
<gene>
    <name evidence="3" type="ORF">OSB04_011254</name>
</gene>
<keyword evidence="4" id="KW-1185">Reference proteome</keyword>
<dbReference type="EMBL" id="JARYMX010000003">
    <property type="protein sequence ID" value="KAJ9556640.1"/>
    <property type="molecule type" value="Genomic_DNA"/>
</dbReference>
<feature type="region of interest" description="Disordered" evidence="1">
    <location>
        <begin position="45"/>
        <end position="72"/>
    </location>
</feature>
<reference evidence="3" key="1">
    <citation type="submission" date="2023-03" db="EMBL/GenBank/DDBJ databases">
        <title>Chromosome-scale reference genome and RAD-based genetic map of yellow starthistle (Centaurea solstitialis) reveal putative structural variation and QTLs associated with invader traits.</title>
        <authorList>
            <person name="Reatini B."/>
            <person name="Cang F.A."/>
            <person name="Jiang Q."/>
            <person name="Mckibben M.T.W."/>
            <person name="Barker M.S."/>
            <person name="Rieseberg L.H."/>
            <person name="Dlugosch K.M."/>
        </authorList>
    </citation>
    <scope>NUCLEOTIDE SEQUENCE</scope>
    <source>
        <strain evidence="3">CAN-66</strain>
        <tissue evidence="3">Leaf</tissue>
    </source>
</reference>
<sequence length="193" mass="21029">MEPEPEPEPEPAVPRLKEPEPEPVAPVLHIWEPVPGPPVPVPKPGTRLTGSGGYPAVSGSTKMRTRTGTGPDRFRILGTGTGTGGSVAVPVPKAGDIYGHKNPECGPLKYFMVLVSTRWTHVVLLSTLIVALLALVVRLRAHHPDYLINPLLDNQYHAYQLVTGYKPDLLHLCMFSCAIYVPIAPHQRTKMGR</sequence>
<keyword evidence="2" id="KW-0472">Membrane</keyword>
<keyword evidence="2" id="KW-1133">Transmembrane helix</keyword>
<name>A0AA38WLC4_9ASTR</name>